<sequence>MHRCLWIDDVLEQIIDLACRNDDEDTINFTTAISLATTCRAFMDPALNKIWHTLPEFDILLSLFPEDSWVLRDAVEEFVQANCEDQEEIDVLQLRKEYIQEFFFSWPLQEADWARFRFYAPRIRSLTFDYDPFAEPERAISVSALQELSRFAPSKILPQLNDLSWEDPRPEILQYMGTFFTDTLTKLNIDIGIPSPGAYDELDRIALLLPNMCPNLRILRFFEVTHSTLSLILSPPPAIQATSIAKSLRELWVSGLERYSLKVLHEIGTLPYLARLRFPVERASLLPDKPTLPFTELTSLDLYSSKSGDIFAPFLDILQPRNLSELMLAVHSPCRFPMDECLFKAIMRFSKLMRLDMWSTGWEEGLGDEEIYPSAMTILIISPLFSLKHLTVLLIETQTLTFSDEAIEAIAIAFPALVELSVIREWHWPSEVTLNGLRSLALHCPHLAKLGIIFDTGFSLFDSRNTVFHTKNFAPMKLKVGRSLARDPHRMARILCTMFPGLKAVSAWSPSNPELNWNWRSEELKWFEVQRLVDGMRKPSPG</sequence>
<keyword evidence="2" id="KW-1185">Reference proteome</keyword>
<accession>A0ABR3J556</accession>
<dbReference type="InterPro" id="IPR032675">
    <property type="entry name" value="LRR_dom_sf"/>
</dbReference>
<evidence type="ECO:0000313" key="1">
    <source>
        <dbReference type="EMBL" id="KAL0950623.1"/>
    </source>
</evidence>
<dbReference type="Gene3D" id="3.80.10.10">
    <property type="entry name" value="Ribonuclease Inhibitor"/>
    <property type="match status" value="1"/>
</dbReference>
<evidence type="ECO:0000313" key="2">
    <source>
        <dbReference type="Proteomes" id="UP001556367"/>
    </source>
</evidence>
<reference evidence="2" key="1">
    <citation type="submission" date="2024-06" db="EMBL/GenBank/DDBJ databases">
        <title>Multi-omics analyses provide insights into the biosynthesis of the anticancer antibiotic pleurotin in Hohenbuehelia grisea.</title>
        <authorList>
            <person name="Weaver J.A."/>
            <person name="Alberti F."/>
        </authorList>
    </citation>
    <scope>NUCLEOTIDE SEQUENCE [LARGE SCALE GENOMIC DNA]</scope>
    <source>
        <strain evidence="2">T-177</strain>
    </source>
</reference>
<organism evidence="1 2">
    <name type="scientific">Hohenbuehelia grisea</name>
    <dbReference type="NCBI Taxonomy" id="104357"/>
    <lineage>
        <taxon>Eukaryota</taxon>
        <taxon>Fungi</taxon>
        <taxon>Dikarya</taxon>
        <taxon>Basidiomycota</taxon>
        <taxon>Agaricomycotina</taxon>
        <taxon>Agaricomycetes</taxon>
        <taxon>Agaricomycetidae</taxon>
        <taxon>Agaricales</taxon>
        <taxon>Pleurotineae</taxon>
        <taxon>Pleurotaceae</taxon>
        <taxon>Hohenbuehelia</taxon>
    </lineage>
</organism>
<protein>
    <submittedName>
        <fullName evidence="1">Uncharacterized protein</fullName>
    </submittedName>
</protein>
<gene>
    <name evidence="1" type="ORF">HGRIS_007415</name>
</gene>
<dbReference type="EMBL" id="JASNQZ010000011">
    <property type="protein sequence ID" value="KAL0950623.1"/>
    <property type="molecule type" value="Genomic_DNA"/>
</dbReference>
<dbReference type="Proteomes" id="UP001556367">
    <property type="component" value="Unassembled WGS sequence"/>
</dbReference>
<comment type="caution">
    <text evidence="1">The sequence shown here is derived from an EMBL/GenBank/DDBJ whole genome shotgun (WGS) entry which is preliminary data.</text>
</comment>
<proteinExistence type="predicted"/>
<name>A0ABR3J556_9AGAR</name>
<dbReference type="SUPFAM" id="SSF52047">
    <property type="entry name" value="RNI-like"/>
    <property type="match status" value="1"/>
</dbReference>